<dbReference type="AlphaFoldDB" id="A0A3P6PJU5"/>
<feature type="region of interest" description="Disordered" evidence="1">
    <location>
        <begin position="1"/>
        <end position="30"/>
    </location>
</feature>
<dbReference type="SUPFAM" id="SSF63712">
    <property type="entry name" value="Nicotinic receptor ligand binding domain-like"/>
    <property type="match status" value="1"/>
</dbReference>
<accession>A0A3P6PJU5</accession>
<keyword evidence="4" id="KW-1185">Reference proteome</keyword>
<evidence type="ECO:0000259" key="2">
    <source>
        <dbReference type="Pfam" id="PF02931"/>
    </source>
</evidence>
<reference evidence="3 4" key="1">
    <citation type="submission" date="2018-11" db="EMBL/GenBank/DDBJ databases">
        <authorList>
            <consortium name="Pathogen Informatics"/>
        </authorList>
    </citation>
    <scope>NUCLEOTIDE SEQUENCE [LARGE SCALE GENOMIC DNA]</scope>
</reference>
<dbReference type="GO" id="GO:0016020">
    <property type="term" value="C:membrane"/>
    <property type="evidence" value="ECO:0007669"/>
    <property type="project" value="InterPro"/>
</dbReference>
<dbReference type="GO" id="GO:0005230">
    <property type="term" value="F:extracellular ligand-gated monoatomic ion channel activity"/>
    <property type="evidence" value="ECO:0007669"/>
    <property type="project" value="InterPro"/>
</dbReference>
<proteinExistence type="predicted"/>
<protein>
    <recommendedName>
        <fullName evidence="2">Neurotransmitter-gated ion-channel ligand-binding domain-containing protein</fullName>
    </recommendedName>
</protein>
<organism evidence="3 4">
    <name type="scientific">Dibothriocephalus latus</name>
    <name type="common">Fish tapeworm</name>
    <name type="synonym">Diphyllobothrium latum</name>
    <dbReference type="NCBI Taxonomy" id="60516"/>
    <lineage>
        <taxon>Eukaryota</taxon>
        <taxon>Metazoa</taxon>
        <taxon>Spiralia</taxon>
        <taxon>Lophotrochozoa</taxon>
        <taxon>Platyhelminthes</taxon>
        <taxon>Cestoda</taxon>
        <taxon>Eucestoda</taxon>
        <taxon>Diphyllobothriidea</taxon>
        <taxon>Diphyllobothriidae</taxon>
        <taxon>Dibothriocephalus</taxon>
    </lineage>
</organism>
<evidence type="ECO:0000313" key="4">
    <source>
        <dbReference type="Proteomes" id="UP000281553"/>
    </source>
</evidence>
<name>A0A3P6PJU5_DIBLA</name>
<evidence type="ECO:0000313" key="3">
    <source>
        <dbReference type="EMBL" id="VDK29723.1"/>
    </source>
</evidence>
<feature type="domain" description="Neurotransmitter-gated ion-channel ligand-binding" evidence="2">
    <location>
        <begin position="193"/>
        <end position="341"/>
    </location>
</feature>
<evidence type="ECO:0000256" key="1">
    <source>
        <dbReference type="SAM" id="MobiDB-lite"/>
    </source>
</evidence>
<dbReference type="EMBL" id="UYRU01000215">
    <property type="protein sequence ID" value="VDK29723.1"/>
    <property type="molecule type" value="Genomic_DNA"/>
</dbReference>
<dbReference type="InterPro" id="IPR036734">
    <property type="entry name" value="Neur_chan_lig-bd_sf"/>
</dbReference>
<gene>
    <name evidence="3" type="ORF">DILT_LOCUS50</name>
</gene>
<dbReference type="Gene3D" id="2.70.170.10">
    <property type="entry name" value="Neurotransmitter-gated ion-channel ligand-binding domain"/>
    <property type="match status" value="1"/>
</dbReference>
<dbReference type="Pfam" id="PF02931">
    <property type="entry name" value="Neur_chan_LBD"/>
    <property type="match status" value="1"/>
</dbReference>
<dbReference type="OrthoDB" id="6262080at2759"/>
<feature type="region of interest" description="Disordered" evidence="1">
    <location>
        <begin position="47"/>
        <end position="73"/>
    </location>
</feature>
<dbReference type="InterPro" id="IPR006202">
    <property type="entry name" value="Neur_chan_lig-bd"/>
</dbReference>
<dbReference type="Proteomes" id="UP000281553">
    <property type="component" value="Unassembled WGS sequence"/>
</dbReference>
<sequence length="358" mass="40583">MESEQSIVQGDLFIRDTEEQPPGYISFPDPGMEMNCSVPIAVVSVQPPSTESNEPLTETSLADETAKHSSTSAYSDFRAHAKEEWEDDQSKDVLHCRGHWESLPFLECFDDLTSGLRKNFSTPSRQFGPARTSNERYCEAKASSSFLQPSIPRPLISRRRHVSQSEASVALMSLHIDFEVGSNITNNRLRISNPQGMRQVYLCVIFLKIGEIDTIKEQYAADVLIKAKWRDANMDAVGSTVSKSTTYITLNNREASEYDWLHNWTPKLYIENTIGETREQLHQMIALNEFGHAFLVEKRRVSGVFLENLELNHFPFDVQDLTITVASNLPSSEIRLLNDPDEPHRINKQSFVGRLAES</sequence>